<accession>A0A090D2C6</accession>
<reference evidence="1" key="2">
    <citation type="submission" date="2014-09" db="EMBL/GenBank/DDBJ databases">
        <title>Criblamydia sequanensis harbors a mega-plasmid encoding arsenite resistance.</title>
        <authorList>
            <person name="Bertelli C."/>
            <person name="Goesmann A."/>
            <person name="Greub G."/>
        </authorList>
    </citation>
    <scope>NUCLEOTIDE SEQUENCE [LARGE SCALE GENOMIC DNA]</scope>
    <source>
        <strain evidence="1">CRIB-18</strain>
    </source>
</reference>
<evidence type="ECO:0000313" key="2">
    <source>
        <dbReference type="Proteomes" id="UP000031552"/>
    </source>
</evidence>
<evidence type="ECO:0000313" key="1">
    <source>
        <dbReference type="EMBL" id="CDR34540.1"/>
    </source>
</evidence>
<organism evidence="1 2">
    <name type="scientific">Candidatus Criblamydia sequanensis CRIB-18</name>
    <dbReference type="NCBI Taxonomy" id="1437425"/>
    <lineage>
        <taxon>Bacteria</taxon>
        <taxon>Pseudomonadati</taxon>
        <taxon>Chlamydiota</taxon>
        <taxon>Chlamydiia</taxon>
        <taxon>Parachlamydiales</taxon>
        <taxon>Candidatus Criblamydiaceae</taxon>
        <taxon>Candidatus Criblamydia</taxon>
    </lineage>
</organism>
<dbReference type="eggNOG" id="ENOG503335H">
    <property type="taxonomic scope" value="Bacteria"/>
</dbReference>
<dbReference type="Proteomes" id="UP000031552">
    <property type="component" value="Unassembled WGS sequence"/>
</dbReference>
<dbReference type="RefSeq" id="WP_041018059.1">
    <property type="nucleotide sequence ID" value="NZ_CCEJ010000008.1"/>
</dbReference>
<protein>
    <submittedName>
        <fullName evidence="1">Membrane protein</fullName>
    </submittedName>
</protein>
<reference evidence="1" key="1">
    <citation type="submission" date="2013-12" db="EMBL/GenBank/DDBJ databases">
        <authorList>
            <person name="Linke B."/>
        </authorList>
    </citation>
    <scope>NUCLEOTIDE SEQUENCE [LARGE SCALE GENOMIC DNA]</scope>
    <source>
        <strain evidence="1">CRIB-18</strain>
    </source>
</reference>
<dbReference type="EMBL" id="CCEJ010000008">
    <property type="protein sequence ID" value="CDR34540.1"/>
    <property type="molecule type" value="Genomic_DNA"/>
</dbReference>
<dbReference type="OrthoDB" id="22071at2"/>
<gene>
    <name evidence="1" type="ORF">CSEC_1729</name>
</gene>
<dbReference type="AlphaFoldDB" id="A0A090D2C6"/>
<proteinExistence type="predicted"/>
<name>A0A090D2C6_9BACT</name>
<sequence>MQVLIYVTTLLMVFAILSYGKLESLKSFAILKGQSEVLRKETGRYFSHKSEWFYDETTFSKEENALSQESKNQPNKATRYINLSYLFKAPDEASEIFVKNLLKDLIDKLYEGKSFYEEIKQNRPAFVEELLERLKEEVKEQNRNPQKKIKTIQQIANLDLKDQELANAFYHMLKGSPPVDGSISQGYPSLLDYITLHGNGKIRVWLVPKELLSVIFGDEAIAAEVQNIRKELHKDLVQGKKQKEEVFLSFKEACERRIRYDLPIDKFNFEASCQAPKNN</sequence>
<comment type="caution">
    <text evidence="1">The sequence shown here is derived from an EMBL/GenBank/DDBJ whole genome shotgun (WGS) entry which is preliminary data.</text>
</comment>
<dbReference type="STRING" id="1437425.CSEC_1729"/>
<keyword evidence="2" id="KW-1185">Reference proteome</keyword>